<feature type="region of interest" description="Disordered" evidence="2">
    <location>
        <begin position="550"/>
        <end position="592"/>
    </location>
</feature>
<keyword evidence="5" id="KW-1185">Reference proteome</keyword>
<dbReference type="Proteomes" id="UP000199125">
    <property type="component" value="Unassembled WGS sequence"/>
</dbReference>
<dbReference type="EMBL" id="FNXG01000002">
    <property type="protein sequence ID" value="SEH84180.1"/>
    <property type="molecule type" value="Genomic_DNA"/>
</dbReference>
<accession>A0A1H6LDQ9</accession>
<dbReference type="RefSeq" id="WP_090846690.1">
    <property type="nucleotide sequence ID" value="NZ_FNXG01000002.1"/>
</dbReference>
<name>A0A1H6LDQ9_9RHOB</name>
<dbReference type="AlphaFoldDB" id="A0A1H6LDQ9"/>
<feature type="region of interest" description="Disordered" evidence="2">
    <location>
        <begin position="1"/>
        <end position="145"/>
    </location>
</feature>
<feature type="compositionally biased region" description="Basic and acidic residues" evidence="2">
    <location>
        <begin position="105"/>
        <end position="119"/>
    </location>
</feature>
<feature type="compositionally biased region" description="Pro residues" evidence="2">
    <location>
        <begin position="573"/>
        <end position="582"/>
    </location>
</feature>
<sequence>MTKRPDAAPTSETPATAAARGTLVPSHPTGDGRNAAAAPREPSPPIESTLVGDGGTLDAMAPRPSAAKDAPLRLEPAMGSSVPPVAQRKNGSEASGVSDGDEKDSDGKDGDTPPSHDPEPPFQPQPASPTAPPVPPVVPAPPPAPAPGRGGFAPMVLGGIIAAGLGAGAAWFVIPRLPAQLQPAASAPAADPAAVTEAARAAASDAVSAAVQDEFARSGAEIESRAIAAARQAAAEAAATAADAGLAQAVDGDALLEQARQAGAEAATQLLAQAPADTGADPSVQTALAAQAQRLAALDQAVEELRAQPRDPAETAAPTGIETQVSALEQRLEEQAATLESLAGRASVDPAALERLAADAEAATARITAAAEQAEARLAQAESRADELAAAAEQAARRARASSAAVALAEALQTGAPRQQALGALAEAGVEPSPALTGDLPSPDGLATGFAPAARAALRDARAAEPAQGAGRAIGNFLRAQTGARSVAPREGTDADAVLSRAGDAVQRGAFAQALDELATLPEPARPAMAEWTAQAQRFVAAQQALGAMIAPDAAPAHDPAPDDSAPDAPGTALPPAPPSDMPAPAAAAPSN</sequence>
<evidence type="ECO:0000313" key="5">
    <source>
        <dbReference type="Proteomes" id="UP000199125"/>
    </source>
</evidence>
<dbReference type="OrthoDB" id="7659420at2"/>
<reference evidence="5" key="1">
    <citation type="submission" date="2016-10" db="EMBL/GenBank/DDBJ databases">
        <authorList>
            <person name="Varghese N."/>
            <person name="Submissions S."/>
        </authorList>
    </citation>
    <scope>NUCLEOTIDE SEQUENCE [LARGE SCALE GENOMIC DNA]</scope>
    <source>
        <strain evidence="5">DSM 11593</strain>
    </source>
</reference>
<feature type="compositionally biased region" description="Low complexity" evidence="2">
    <location>
        <begin position="583"/>
        <end position="592"/>
    </location>
</feature>
<gene>
    <name evidence="4" type="ORF">SAMN04488075_1377</name>
</gene>
<feature type="compositionally biased region" description="Low complexity" evidence="2">
    <location>
        <begin position="550"/>
        <end position="570"/>
    </location>
</feature>
<evidence type="ECO:0000256" key="1">
    <source>
        <dbReference type="SAM" id="Coils"/>
    </source>
</evidence>
<protein>
    <recommendedName>
        <fullName evidence="6">Inner membrane protein</fullName>
    </recommendedName>
</protein>
<keyword evidence="3" id="KW-0812">Transmembrane</keyword>
<organism evidence="4 5">
    <name type="scientific">Paracoccus alkenifer</name>
    <dbReference type="NCBI Taxonomy" id="65735"/>
    <lineage>
        <taxon>Bacteria</taxon>
        <taxon>Pseudomonadati</taxon>
        <taxon>Pseudomonadota</taxon>
        <taxon>Alphaproteobacteria</taxon>
        <taxon>Rhodobacterales</taxon>
        <taxon>Paracoccaceae</taxon>
        <taxon>Paracoccus</taxon>
    </lineage>
</organism>
<evidence type="ECO:0000256" key="3">
    <source>
        <dbReference type="SAM" id="Phobius"/>
    </source>
</evidence>
<evidence type="ECO:0000313" key="4">
    <source>
        <dbReference type="EMBL" id="SEH84180.1"/>
    </source>
</evidence>
<evidence type="ECO:0008006" key="6">
    <source>
        <dbReference type="Google" id="ProtNLM"/>
    </source>
</evidence>
<feature type="compositionally biased region" description="Low complexity" evidence="2">
    <location>
        <begin position="7"/>
        <end position="19"/>
    </location>
</feature>
<keyword evidence="3" id="KW-1133">Transmembrane helix</keyword>
<feature type="coiled-coil region" evidence="1">
    <location>
        <begin position="288"/>
        <end position="398"/>
    </location>
</feature>
<feature type="transmembrane region" description="Helical" evidence="3">
    <location>
        <begin position="152"/>
        <end position="174"/>
    </location>
</feature>
<proteinExistence type="predicted"/>
<feature type="compositionally biased region" description="Pro residues" evidence="2">
    <location>
        <begin position="120"/>
        <end position="145"/>
    </location>
</feature>
<keyword evidence="1" id="KW-0175">Coiled coil</keyword>
<keyword evidence="3" id="KW-0472">Membrane</keyword>
<dbReference type="STRING" id="65735.SAMN04488075_1377"/>
<evidence type="ECO:0000256" key="2">
    <source>
        <dbReference type="SAM" id="MobiDB-lite"/>
    </source>
</evidence>